<dbReference type="Proteomes" id="UP001283361">
    <property type="component" value="Unassembled WGS sequence"/>
</dbReference>
<comment type="caution">
    <text evidence="2">The sequence shown here is derived from an EMBL/GenBank/DDBJ whole genome shotgun (WGS) entry which is preliminary data.</text>
</comment>
<proteinExistence type="predicted"/>
<accession>A0AAE0XVX6</accession>
<reference evidence="2" key="1">
    <citation type="journal article" date="2023" name="G3 (Bethesda)">
        <title>A reference genome for the long-term kleptoplast-retaining sea slug Elysia crispata morphotype clarki.</title>
        <authorList>
            <person name="Eastman K.E."/>
            <person name="Pendleton A.L."/>
            <person name="Shaikh M.A."/>
            <person name="Suttiyut T."/>
            <person name="Ogas R."/>
            <person name="Tomko P."/>
            <person name="Gavelis G."/>
            <person name="Widhalm J.R."/>
            <person name="Wisecaver J.H."/>
        </authorList>
    </citation>
    <scope>NUCLEOTIDE SEQUENCE</scope>
    <source>
        <strain evidence="2">ECLA1</strain>
    </source>
</reference>
<evidence type="ECO:0000256" key="1">
    <source>
        <dbReference type="SAM" id="Phobius"/>
    </source>
</evidence>
<keyword evidence="1" id="KW-1133">Transmembrane helix</keyword>
<keyword evidence="3" id="KW-1185">Reference proteome</keyword>
<evidence type="ECO:0000313" key="2">
    <source>
        <dbReference type="EMBL" id="KAK3719379.1"/>
    </source>
</evidence>
<feature type="transmembrane region" description="Helical" evidence="1">
    <location>
        <begin position="108"/>
        <end position="131"/>
    </location>
</feature>
<keyword evidence="1" id="KW-0472">Membrane</keyword>
<sequence length="219" mass="24754">MTHNHPPTKTKNVSGKQHIIQHFHQVLRCIFWVLFCTTEGEELNFDDVEQRWRLLLWTLVISLLWNSTRHNWGIFAPILLLISFVKVSVICARTSLKKRTAHCWQIPACLALLGAVSAVTTSSSYSVLASLTQKLAVKEYNLWCHWCPDTHVTILSVIAITCAVQGVFRLPLASPWIRYSPSILSPSTEVVPTGDILKLPAAKPQRSQDPSRVNRKHKA</sequence>
<evidence type="ECO:0000313" key="3">
    <source>
        <dbReference type="Proteomes" id="UP001283361"/>
    </source>
</evidence>
<feature type="transmembrane region" description="Helical" evidence="1">
    <location>
        <begin position="151"/>
        <end position="172"/>
    </location>
</feature>
<protein>
    <submittedName>
        <fullName evidence="2">Uncharacterized protein</fullName>
    </submittedName>
</protein>
<dbReference type="EMBL" id="JAWDGP010007415">
    <property type="protein sequence ID" value="KAK3719379.1"/>
    <property type="molecule type" value="Genomic_DNA"/>
</dbReference>
<keyword evidence="1" id="KW-0812">Transmembrane</keyword>
<feature type="transmembrane region" description="Helical" evidence="1">
    <location>
        <begin position="74"/>
        <end position="96"/>
    </location>
</feature>
<organism evidence="2 3">
    <name type="scientific">Elysia crispata</name>
    <name type="common">lettuce slug</name>
    <dbReference type="NCBI Taxonomy" id="231223"/>
    <lineage>
        <taxon>Eukaryota</taxon>
        <taxon>Metazoa</taxon>
        <taxon>Spiralia</taxon>
        <taxon>Lophotrochozoa</taxon>
        <taxon>Mollusca</taxon>
        <taxon>Gastropoda</taxon>
        <taxon>Heterobranchia</taxon>
        <taxon>Euthyneura</taxon>
        <taxon>Panpulmonata</taxon>
        <taxon>Sacoglossa</taxon>
        <taxon>Placobranchoidea</taxon>
        <taxon>Plakobranchidae</taxon>
        <taxon>Elysia</taxon>
    </lineage>
</organism>
<gene>
    <name evidence="2" type="ORF">RRG08_029535</name>
</gene>
<name>A0AAE0XVX6_9GAST</name>
<dbReference type="AlphaFoldDB" id="A0AAE0XVX6"/>